<evidence type="ECO:0000313" key="4">
    <source>
        <dbReference type="Proteomes" id="UP000192610"/>
    </source>
</evidence>
<dbReference type="RefSeq" id="WP_081200641.1">
    <property type="nucleotide sequence ID" value="NZ_FOCZ01000004.1"/>
</dbReference>
<dbReference type="PANTHER" id="PTHR34477:SF5">
    <property type="entry name" value="BSL5627 PROTEIN"/>
    <property type="match status" value="1"/>
</dbReference>
<evidence type="ECO:0000313" key="3">
    <source>
        <dbReference type="EMBL" id="OQP48007.1"/>
    </source>
</evidence>
<dbReference type="AlphaFoldDB" id="A0A1V9EPF3"/>
<dbReference type="PROSITE" id="PS50164">
    <property type="entry name" value="GIY_YIG"/>
    <property type="match status" value="1"/>
</dbReference>
<proteinExistence type="inferred from homology"/>
<dbReference type="Gene3D" id="3.40.1440.10">
    <property type="entry name" value="GIY-YIG endonuclease"/>
    <property type="match status" value="1"/>
</dbReference>
<dbReference type="OrthoDB" id="1495241at2"/>
<dbReference type="InterPro" id="IPR000305">
    <property type="entry name" value="GIY-YIG_endonuc"/>
</dbReference>
<evidence type="ECO:0000256" key="1">
    <source>
        <dbReference type="ARBA" id="ARBA00007435"/>
    </source>
</evidence>
<organism evidence="3 4">
    <name type="scientific">Niastella yeongjuensis</name>
    <dbReference type="NCBI Taxonomy" id="354355"/>
    <lineage>
        <taxon>Bacteria</taxon>
        <taxon>Pseudomonadati</taxon>
        <taxon>Bacteroidota</taxon>
        <taxon>Chitinophagia</taxon>
        <taxon>Chitinophagales</taxon>
        <taxon>Chitinophagaceae</taxon>
        <taxon>Niastella</taxon>
    </lineage>
</organism>
<dbReference type="CDD" id="cd10449">
    <property type="entry name" value="GIY-YIG_SLX1_like"/>
    <property type="match status" value="1"/>
</dbReference>
<keyword evidence="4" id="KW-1185">Reference proteome</keyword>
<feature type="domain" description="GIY-YIG" evidence="2">
    <location>
        <begin position="1"/>
        <end position="78"/>
    </location>
</feature>
<name>A0A1V9EPF3_9BACT</name>
<dbReference type="InterPro" id="IPR035901">
    <property type="entry name" value="GIY-YIG_endonuc_sf"/>
</dbReference>
<reference evidence="4" key="1">
    <citation type="submission" date="2016-04" db="EMBL/GenBank/DDBJ databases">
        <authorList>
            <person name="Chen L."/>
            <person name="Zhuang W."/>
            <person name="Wang G."/>
        </authorList>
    </citation>
    <scope>NUCLEOTIDE SEQUENCE [LARGE SCALE GENOMIC DNA]</scope>
    <source>
        <strain evidence="4">17621</strain>
    </source>
</reference>
<dbReference type="Pfam" id="PF01541">
    <property type="entry name" value="GIY-YIG"/>
    <property type="match status" value="1"/>
</dbReference>
<dbReference type="Proteomes" id="UP000192610">
    <property type="component" value="Unassembled WGS sequence"/>
</dbReference>
<evidence type="ECO:0000259" key="2">
    <source>
        <dbReference type="PROSITE" id="PS50164"/>
    </source>
</evidence>
<sequence>MPFYVYILRSPSLDRYYIGHTGDDLSQRLRKHNSNHKGFTGKVDDWTIVYTKMYPTKTAAYQAERQIKAWKSRKMIEQLIAGNKEI</sequence>
<protein>
    <submittedName>
        <fullName evidence="3">Excinuclease ABC subunit C</fullName>
    </submittedName>
</protein>
<comment type="similarity">
    <text evidence="1">Belongs to the UPF0213 family.</text>
</comment>
<accession>A0A1V9EPF3</accession>
<dbReference type="SUPFAM" id="SSF82771">
    <property type="entry name" value="GIY-YIG endonuclease"/>
    <property type="match status" value="1"/>
</dbReference>
<dbReference type="InterPro" id="IPR050190">
    <property type="entry name" value="UPF0213_domain"/>
</dbReference>
<comment type="caution">
    <text evidence="3">The sequence shown here is derived from an EMBL/GenBank/DDBJ whole genome shotgun (WGS) entry which is preliminary data.</text>
</comment>
<dbReference type="PANTHER" id="PTHR34477">
    <property type="entry name" value="UPF0213 PROTEIN YHBQ"/>
    <property type="match status" value="1"/>
</dbReference>
<gene>
    <name evidence="3" type="ORF">A4H97_29645</name>
</gene>
<dbReference type="EMBL" id="LVXG01000018">
    <property type="protein sequence ID" value="OQP48007.1"/>
    <property type="molecule type" value="Genomic_DNA"/>
</dbReference>